<evidence type="ECO:0000313" key="3">
    <source>
        <dbReference type="Proteomes" id="UP000182015"/>
    </source>
</evidence>
<dbReference type="InterPro" id="IPR021749">
    <property type="entry name" value="ComGE"/>
</dbReference>
<dbReference type="STRING" id="1856638.A9Q68_08690"/>
<dbReference type="NCBIfam" id="NF041013">
    <property type="entry name" value="T4P_ComGE"/>
    <property type="match status" value="1"/>
</dbReference>
<organism evidence="2 3">
    <name type="scientific">Streptococcus bovimastitidis</name>
    <dbReference type="NCBI Taxonomy" id="1856638"/>
    <lineage>
        <taxon>Bacteria</taxon>
        <taxon>Bacillati</taxon>
        <taxon>Bacillota</taxon>
        <taxon>Bacilli</taxon>
        <taxon>Lactobacillales</taxon>
        <taxon>Streptococcaceae</taxon>
        <taxon>Streptococcus</taxon>
    </lineage>
</organism>
<keyword evidence="3" id="KW-1185">Reference proteome</keyword>
<dbReference type="OrthoDB" id="2223452at2"/>
<dbReference type="RefSeq" id="WP_071794327.1">
    <property type="nucleotide sequence ID" value="NZ_LZDD01000003.1"/>
</dbReference>
<evidence type="ECO:0008006" key="4">
    <source>
        <dbReference type="Google" id="ProtNLM"/>
    </source>
</evidence>
<evidence type="ECO:0000313" key="2">
    <source>
        <dbReference type="EMBL" id="OJF71264.1"/>
    </source>
</evidence>
<reference evidence="3" key="1">
    <citation type="submission" date="2016-06" db="EMBL/GenBank/DDBJ databases">
        <authorList>
            <person name="de Vries S.P.W."/>
            <person name="Hadjirin N.F."/>
            <person name="Lay E.M."/>
            <person name="Zadoks R.N."/>
            <person name="Peacock S.J."/>
            <person name="Parkhill J."/>
            <person name="Grant A.J."/>
            <person name="Mcdougall S."/>
            <person name="Holmes M.A."/>
        </authorList>
    </citation>
    <scope>NUCLEOTIDE SEQUENCE [LARGE SCALE GENOMIC DNA]</scope>
    <source>
        <strain evidence="3">NZ1587</strain>
    </source>
</reference>
<dbReference type="Pfam" id="PF11773">
    <property type="entry name" value="ComGE"/>
    <property type="match status" value="1"/>
</dbReference>
<keyword evidence="1" id="KW-0472">Membrane</keyword>
<protein>
    <recommendedName>
        <fullName evidence="4">Competence protein ComGE</fullName>
    </recommendedName>
</protein>
<gene>
    <name evidence="2" type="ORF">A9Q68_08690</name>
</gene>
<accession>A0A1L8MKI0</accession>
<keyword evidence="1" id="KW-1133">Transmembrane helix</keyword>
<sequence>MVHIKKRQIKAFILFESLLATAILVLVVSLFVTAINQQEKAIAQMRRRQEVLVAALTALQTGEEHLAINGYEIEVTRKEKEMSINANNQEIFKINEK</sequence>
<dbReference type="AlphaFoldDB" id="A0A1L8MKI0"/>
<dbReference type="EMBL" id="LZDD01000003">
    <property type="protein sequence ID" value="OJF71264.1"/>
    <property type="molecule type" value="Genomic_DNA"/>
</dbReference>
<evidence type="ECO:0000256" key="1">
    <source>
        <dbReference type="SAM" id="Phobius"/>
    </source>
</evidence>
<feature type="transmembrane region" description="Helical" evidence="1">
    <location>
        <begin position="12"/>
        <end position="35"/>
    </location>
</feature>
<name>A0A1L8MKI0_9STRE</name>
<keyword evidence="1" id="KW-0812">Transmembrane</keyword>
<dbReference type="InterPro" id="IPR053468">
    <property type="entry name" value="ComGE-like"/>
</dbReference>
<proteinExistence type="predicted"/>
<dbReference type="Proteomes" id="UP000182015">
    <property type="component" value="Unassembled WGS sequence"/>
</dbReference>
<comment type="caution">
    <text evidence="2">The sequence shown here is derived from an EMBL/GenBank/DDBJ whole genome shotgun (WGS) entry which is preliminary data.</text>
</comment>